<protein>
    <submittedName>
        <fullName evidence="1">Uncharacterized protein</fullName>
    </submittedName>
</protein>
<dbReference type="RefSeq" id="WP_137646001.1">
    <property type="nucleotide sequence ID" value="NZ_BAABRM010000032.1"/>
</dbReference>
<proteinExistence type="predicted"/>
<name>A0ABV6K287_9LACO</name>
<dbReference type="Proteomes" id="UP001589855">
    <property type="component" value="Unassembled WGS sequence"/>
</dbReference>
<accession>A0ABV6K287</accession>
<sequence>MPTQLIPVTYVARGCKPFFKRYRHQAARIKPKIAVALSREVVNGMPEVKVATRQRLAGQTCYERRVNVGVTGSVRVAFTVTTCQITVFFISTQLQKAPFTHALEQVLGDAQ</sequence>
<reference evidence="1 2" key="1">
    <citation type="submission" date="2024-09" db="EMBL/GenBank/DDBJ databases">
        <authorList>
            <person name="Sun Q."/>
            <person name="Mori K."/>
        </authorList>
    </citation>
    <scope>NUCLEOTIDE SEQUENCE [LARGE SCALE GENOMIC DNA]</scope>
    <source>
        <strain evidence="1 2">TBRC 4575</strain>
    </source>
</reference>
<dbReference type="EMBL" id="JBHLUK010000054">
    <property type="protein sequence ID" value="MFC0423584.1"/>
    <property type="molecule type" value="Genomic_DNA"/>
</dbReference>
<evidence type="ECO:0000313" key="1">
    <source>
        <dbReference type="EMBL" id="MFC0423584.1"/>
    </source>
</evidence>
<gene>
    <name evidence="1" type="ORF">ACFFGS_05545</name>
</gene>
<comment type="caution">
    <text evidence="1">The sequence shown here is derived from an EMBL/GenBank/DDBJ whole genome shotgun (WGS) entry which is preliminary data.</text>
</comment>
<keyword evidence="2" id="KW-1185">Reference proteome</keyword>
<evidence type="ECO:0000313" key="2">
    <source>
        <dbReference type="Proteomes" id="UP001589855"/>
    </source>
</evidence>
<organism evidence="1 2">
    <name type="scientific">Lactiplantibacillus plajomi</name>
    <dbReference type="NCBI Taxonomy" id="1457217"/>
    <lineage>
        <taxon>Bacteria</taxon>
        <taxon>Bacillati</taxon>
        <taxon>Bacillota</taxon>
        <taxon>Bacilli</taxon>
        <taxon>Lactobacillales</taxon>
        <taxon>Lactobacillaceae</taxon>
        <taxon>Lactiplantibacillus</taxon>
    </lineage>
</organism>